<dbReference type="PANTHER" id="PTHR43677">
    <property type="entry name" value="SHORT-CHAIN DEHYDROGENASE/REDUCTASE"/>
    <property type="match status" value="1"/>
</dbReference>
<dbReference type="InterPro" id="IPR013149">
    <property type="entry name" value="ADH-like_C"/>
</dbReference>
<dbReference type="InterPro" id="IPR051397">
    <property type="entry name" value="Zn-ADH-like_protein"/>
</dbReference>
<proteinExistence type="predicted"/>
<feature type="domain" description="Alcohol dehydrogenase-like C-terminal" evidence="1">
    <location>
        <begin position="202"/>
        <end position="333"/>
    </location>
</feature>
<evidence type="ECO:0000313" key="3">
    <source>
        <dbReference type="EMBL" id="KAK7413082.1"/>
    </source>
</evidence>
<evidence type="ECO:0008006" key="5">
    <source>
        <dbReference type="Google" id="ProtNLM"/>
    </source>
</evidence>
<dbReference type="PANTHER" id="PTHR43677:SF4">
    <property type="entry name" value="QUINONE OXIDOREDUCTASE-LIKE PROTEIN 2"/>
    <property type="match status" value="1"/>
</dbReference>
<gene>
    <name evidence="3" type="ORF">QQX98_008030</name>
</gene>
<evidence type="ECO:0000259" key="2">
    <source>
        <dbReference type="Pfam" id="PF08240"/>
    </source>
</evidence>
<dbReference type="InterPro" id="IPR013154">
    <property type="entry name" value="ADH-like_N"/>
</dbReference>
<dbReference type="Gene3D" id="3.90.180.10">
    <property type="entry name" value="Medium-chain alcohol dehydrogenases, catalytic domain"/>
    <property type="match status" value="1"/>
</dbReference>
<evidence type="ECO:0000313" key="4">
    <source>
        <dbReference type="Proteomes" id="UP001498476"/>
    </source>
</evidence>
<feature type="domain" description="Alcohol dehydrogenase-like N-terminal" evidence="2">
    <location>
        <begin position="32"/>
        <end position="147"/>
    </location>
</feature>
<dbReference type="SUPFAM" id="SSF50129">
    <property type="entry name" value="GroES-like"/>
    <property type="match status" value="1"/>
</dbReference>
<dbReference type="Pfam" id="PF08240">
    <property type="entry name" value="ADH_N"/>
    <property type="match status" value="1"/>
</dbReference>
<dbReference type="Proteomes" id="UP001498476">
    <property type="component" value="Unassembled WGS sequence"/>
</dbReference>
<keyword evidence="4" id="KW-1185">Reference proteome</keyword>
<evidence type="ECO:0000259" key="1">
    <source>
        <dbReference type="Pfam" id="PF00107"/>
    </source>
</evidence>
<dbReference type="Gene3D" id="3.40.50.720">
    <property type="entry name" value="NAD(P)-binding Rossmann-like Domain"/>
    <property type="match status" value="1"/>
</dbReference>
<dbReference type="InterPro" id="IPR036291">
    <property type="entry name" value="NAD(P)-bd_dom_sf"/>
</dbReference>
<accession>A0ABR1GW72</accession>
<name>A0ABR1GW72_9HYPO</name>
<comment type="caution">
    <text evidence="3">The sequence shown here is derived from an EMBL/GenBank/DDBJ whole genome shotgun (WGS) entry which is preliminary data.</text>
</comment>
<sequence>MASNVPVQQQVLVLTRVGEPMTLETRPVPRAGPGSVVIRVLAASLRANTPTVYRNPESGHPLPLPFVPGFACIGRIVDTGPDATRLKPDQLVFFDPYILGRDGSDSTYVSGLMEGSSEGGRILARGEWRVPTYAEYAKLPLENCHALDEKRLFGDLKDGGLGYNLDNLTHIFSMLIPFGGLCDIDIKAGETIIIAPATGRYGSAAVHLALAIGARVIAIGRNATVLSQLDTLSSRITTVKVTNDVEEDTRAPRSAAPEGIDAFWDMSPPAAGASTHFRSCLNVLKPGARIDLMGSVLSGVSFSYMELLMGKITIKGSWMCTREETVRLLRMVESGVLPLGAKAGMGPVRRFQLAQWEEALNAAAEHIEPGEIVIVA</sequence>
<dbReference type="SUPFAM" id="SSF51735">
    <property type="entry name" value="NAD(P)-binding Rossmann-fold domains"/>
    <property type="match status" value="1"/>
</dbReference>
<reference evidence="3 4" key="1">
    <citation type="journal article" date="2025" name="Microbiol. Resour. Announc.">
        <title>Draft genome sequences for Neonectria magnoliae and Neonectria punicea, canker pathogens of Liriodendron tulipifera and Acer saccharum in West Virginia.</title>
        <authorList>
            <person name="Petronek H.M."/>
            <person name="Kasson M.T."/>
            <person name="Metheny A.M."/>
            <person name="Stauder C.M."/>
            <person name="Lovett B."/>
            <person name="Lynch S.C."/>
            <person name="Garnas J.R."/>
            <person name="Kasson L.R."/>
            <person name="Stajich J.E."/>
        </authorList>
    </citation>
    <scope>NUCLEOTIDE SEQUENCE [LARGE SCALE GENOMIC DNA]</scope>
    <source>
        <strain evidence="3 4">NRRL 64653</strain>
    </source>
</reference>
<dbReference type="InterPro" id="IPR011032">
    <property type="entry name" value="GroES-like_sf"/>
</dbReference>
<dbReference type="EMBL" id="JAZAVJ010000140">
    <property type="protein sequence ID" value="KAK7413082.1"/>
    <property type="molecule type" value="Genomic_DNA"/>
</dbReference>
<organism evidence="3 4">
    <name type="scientific">Neonectria punicea</name>
    <dbReference type="NCBI Taxonomy" id="979145"/>
    <lineage>
        <taxon>Eukaryota</taxon>
        <taxon>Fungi</taxon>
        <taxon>Dikarya</taxon>
        <taxon>Ascomycota</taxon>
        <taxon>Pezizomycotina</taxon>
        <taxon>Sordariomycetes</taxon>
        <taxon>Hypocreomycetidae</taxon>
        <taxon>Hypocreales</taxon>
        <taxon>Nectriaceae</taxon>
        <taxon>Neonectria</taxon>
    </lineage>
</organism>
<protein>
    <recommendedName>
        <fullName evidence="5">Alcohol dehydrogenase-like C-terminal domain-containing protein</fullName>
    </recommendedName>
</protein>
<dbReference type="Pfam" id="PF00107">
    <property type="entry name" value="ADH_zinc_N"/>
    <property type="match status" value="1"/>
</dbReference>